<organism evidence="2 3">
    <name type="scientific">Alternaria alternata</name>
    <name type="common">Alternaria rot fungus</name>
    <name type="synonym">Torula alternata</name>
    <dbReference type="NCBI Taxonomy" id="5599"/>
    <lineage>
        <taxon>Eukaryota</taxon>
        <taxon>Fungi</taxon>
        <taxon>Dikarya</taxon>
        <taxon>Ascomycota</taxon>
        <taxon>Pezizomycotina</taxon>
        <taxon>Dothideomycetes</taxon>
        <taxon>Pleosporomycetidae</taxon>
        <taxon>Pleosporales</taxon>
        <taxon>Pleosporineae</taxon>
        <taxon>Pleosporaceae</taxon>
        <taxon>Alternaria</taxon>
        <taxon>Alternaria sect. Alternaria</taxon>
        <taxon>Alternaria alternata complex</taxon>
    </lineage>
</organism>
<sequence>MPYHQLRNPLRISAAPFKPSFLSIPPSPFSPRTPLTPVLPNRQRDEKTNQQSIAVYPKPPIEAPTSPLSWMWKCHQCRHSYRLGVTRRCLEDGHHFCSGATTVKSVQKSNSPRKSRKYRACASEFDYSGWKTVGRWRRGGPKCKAIAYTGSQADSQDKLPRQQDCWNTCDYPSECRWGKRFGIHTPVETSFPSIEVNSMPSLTAPVNFMPRSTLTRQNCGNIHTPRQADKTDFWGTLLASAERRKSAGERGASQLSNTMEKNKTQGQGGNTPNEKDSDGDVAMETIDPALLDCPGNTPLSTHSDTSTVGSLRALVSRTRYRRVKSRSKVHSTTDKNCVGQKPMVPRHVTTELEDQVSLNESDMLIEGFAPLHRVQSRGVGYQSCPV</sequence>
<keyword evidence="3" id="KW-1185">Reference proteome</keyword>
<dbReference type="GeneID" id="29108721"/>
<dbReference type="EMBL" id="KV441497">
    <property type="protein sequence ID" value="OAG14897.1"/>
    <property type="molecule type" value="Genomic_DNA"/>
</dbReference>
<dbReference type="RefSeq" id="XP_018380318.1">
    <property type="nucleotide sequence ID" value="XM_018523127.1"/>
</dbReference>
<feature type="region of interest" description="Disordered" evidence="1">
    <location>
        <begin position="242"/>
        <end position="280"/>
    </location>
</feature>
<protein>
    <submittedName>
        <fullName evidence="2">Uncharacterized protein</fullName>
    </submittedName>
</protein>
<reference evidence="2 3" key="1">
    <citation type="submission" date="2016-05" db="EMBL/GenBank/DDBJ databases">
        <title>Comparative analysis of secretome profiles of manganese(II)-oxidizing ascomycete fungi.</title>
        <authorList>
            <consortium name="DOE Joint Genome Institute"/>
            <person name="Zeiner C.A."/>
            <person name="Purvine S.O."/>
            <person name="Zink E.M."/>
            <person name="Wu S."/>
            <person name="Pasa-Tolic L."/>
            <person name="Chaput D.L."/>
            <person name="Haridas S."/>
            <person name="Grigoriev I.V."/>
            <person name="Santelli C.M."/>
            <person name="Hansel C.M."/>
        </authorList>
    </citation>
    <scope>NUCLEOTIDE SEQUENCE [LARGE SCALE GENOMIC DNA]</scope>
    <source>
        <strain evidence="2 3">SRC1lrK2f</strain>
    </source>
</reference>
<gene>
    <name evidence="2" type="ORF">CC77DRAFT_1000619</name>
</gene>
<evidence type="ECO:0000313" key="3">
    <source>
        <dbReference type="Proteomes" id="UP000077248"/>
    </source>
</evidence>
<name>A0A177D6J5_ALTAL</name>
<accession>A0A177D6J5</accession>
<dbReference type="AlphaFoldDB" id="A0A177D6J5"/>
<dbReference type="STRING" id="5599.A0A177D6J5"/>
<dbReference type="KEGG" id="aalt:CC77DRAFT_1000619"/>
<proteinExistence type="predicted"/>
<feature type="region of interest" description="Disordered" evidence="1">
    <location>
        <begin position="27"/>
        <end position="51"/>
    </location>
</feature>
<evidence type="ECO:0000256" key="1">
    <source>
        <dbReference type="SAM" id="MobiDB-lite"/>
    </source>
</evidence>
<dbReference type="VEuPathDB" id="FungiDB:CC77DRAFT_1000619"/>
<evidence type="ECO:0000313" key="2">
    <source>
        <dbReference type="EMBL" id="OAG14897.1"/>
    </source>
</evidence>
<dbReference type="OMA" id="IHTPVET"/>
<dbReference type="Proteomes" id="UP000077248">
    <property type="component" value="Unassembled WGS sequence"/>
</dbReference>